<evidence type="ECO:0000256" key="1">
    <source>
        <dbReference type="SAM" id="MobiDB-lite"/>
    </source>
</evidence>
<organism evidence="2">
    <name type="scientific">Arundo donax</name>
    <name type="common">Giant reed</name>
    <name type="synonym">Donax arundinaceus</name>
    <dbReference type="NCBI Taxonomy" id="35708"/>
    <lineage>
        <taxon>Eukaryota</taxon>
        <taxon>Viridiplantae</taxon>
        <taxon>Streptophyta</taxon>
        <taxon>Embryophyta</taxon>
        <taxon>Tracheophyta</taxon>
        <taxon>Spermatophyta</taxon>
        <taxon>Magnoliopsida</taxon>
        <taxon>Liliopsida</taxon>
        <taxon>Poales</taxon>
        <taxon>Poaceae</taxon>
        <taxon>PACMAD clade</taxon>
        <taxon>Arundinoideae</taxon>
        <taxon>Arundineae</taxon>
        <taxon>Arundo</taxon>
    </lineage>
</organism>
<accession>A0A0A8ZXE3</accession>
<reference evidence="2" key="2">
    <citation type="journal article" date="2015" name="Data Brief">
        <title>Shoot transcriptome of the giant reed, Arundo donax.</title>
        <authorList>
            <person name="Barrero R.A."/>
            <person name="Guerrero F.D."/>
            <person name="Moolhuijzen P."/>
            <person name="Goolsby J.A."/>
            <person name="Tidwell J."/>
            <person name="Bellgard S.E."/>
            <person name="Bellgard M.I."/>
        </authorList>
    </citation>
    <scope>NUCLEOTIDE SEQUENCE</scope>
    <source>
        <tissue evidence="2">Shoot tissue taken approximately 20 cm above the soil surface</tissue>
    </source>
</reference>
<evidence type="ECO:0000313" key="2">
    <source>
        <dbReference type="EMBL" id="JAD44029.1"/>
    </source>
</evidence>
<protein>
    <submittedName>
        <fullName evidence="2">Uncharacterized protein</fullName>
    </submittedName>
</protein>
<feature type="compositionally biased region" description="Low complexity" evidence="1">
    <location>
        <begin position="119"/>
        <end position="130"/>
    </location>
</feature>
<proteinExistence type="predicted"/>
<feature type="region of interest" description="Disordered" evidence="1">
    <location>
        <begin position="104"/>
        <end position="130"/>
    </location>
</feature>
<reference evidence="2" key="1">
    <citation type="submission" date="2014-09" db="EMBL/GenBank/DDBJ databases">
        <authorList>
            <person name="Magalhaes I.L.F."/>
            <person name="Oliveira U."/>
            <person name="Santos F.R."/>
            <person name="Vidigal T.H.D.A."/>
            <person name="Brescovit A.D."/>
            <person name="Santos A.J."/>
        </authorList>
    </citation>
    <scope>NUCLEOTIDE SEQUENCE</scope>
    <source>
        <tissue evidence="2">Shoot tissue taken approximately 20 cm above the soil surface</tissue>
    </source>
</reference>
<dbReference type="EMBL" id="GBRH01253866">
    <property type="protein sequence ID" value="JAD44029.1"/>
    <property type="molecule type" value="Transcribed_RNA"/>
</dbReference>
<name>A0A0A8ZXE3_ARUDO</name>
<feature type="compositionally biased region" description="Polar residues" evidence="1">
    <location>
        <begin position="35"/>
        <end position="52"/>
    </location>
</feature>
<sequence>MPLTFPSWLSPTGRKGKPLKPRPPTAHDYDLHQPLPSNQHPPQLVSGTMGTNDSAAEITTALKTVQDFAATYTKSQVDISLSLKLMNTRLDHLKIFTKVIDTGKGKSTSASAEEDAAAREAIAAEADTSE</sequence>
<dbReference type="AlphaFoldDB" id="A0A0A8ZXE3"/>
<feature type="region of interest" description="Disordered" evidence="1">
    <location>
        <begin position="1"/>
        <end position="52"/>
    </location>
</feature>